<protein>
    <submittedName>
        <fullName evidence="1">Uncharacterized protein</fullName>
    </submittedName>
</protein>
<reference evidence="1 2" key="1">
    <citation type="journal article" date="2019" name="Microbiol. Resour. Announc.">
        <title>Complete Genome Sequence of Halomonas sulfidaeris Strain Esulfide1 Isolated from a Metal Sulfide Rock at a Depth of 2,200 Meters, Obtained Using Nanopore Sequencing.</title>
        <authorList>
            <person name="Saito M."/>
            <person name="Nishigata A."/>
            <person name="Galipon J."/>
            <person name="Arakawa K."/>
        </authorList>
    </citation>
    <scope>NUCLEOTIDE SEQUENCE [LARGE SCALE GENOMIC DNA]</scope>
    <source>
        <strain evidence="1 2">ATCC BAA-803</strain>
    </source>
</reference>
<dbReference type="InterPro" id="IPR027463">
    <property type="entry name" value="AcrB_DN_DC_subdom"/>
</dbReference>
<dbReference type="GO" id="GO:0005886">
    <property type="term" value="C:plasma membrane"/>
    <property type="evidence" value="ECO:0007669"/>
    <property type="project" value="TreeGrafter"/>
</dbReference>
<sequence length="176" mass="19610">MQEALNQLQGAIAQTPGMGFPISSYQSNVPQLDAEVDRLRAKAQGVPLTELFDTLQTYLGSTYVNDFNRFGRTWQVIAQADAPYRSSVEDIARLRTRNDQGEMVPIGTMVDIRQTFGPDPVLRYNGYPAADLAGEFDPECSLPRRQWTPLMRWRKKCCPGHGAGVDRPELPAVHSG</sequence>
<name>A0A455U7K5_9GAMM</name>
<dbReference type="Gene3D" id="3.30.2090.10">
    <property type="entry name" value="Multidrug efflux transporter AcrB TolC docking domain, DN and DC subdomains"/>
    <property type="match status" value="1"/>
</dbReference>
<accession>A0A455U7K5</accession>
<organism evidence="1 2">
    <name type="scientific">Vreelandella sulfidaeris</name>
    <dbReference type="NCBI Taxonomy" id="115553"/>
    <lineage>
        <taxon>Bacteria</taxon>
        <taxon>Pseudomonadati</taxon>
        <taxon>Pseudomonadota</taxon>
        <taxon>Gammaproteobacteria</taxon>
        <taxon>Oceanospirillales</taxon>
        <taxon>Halomonadaceae</taxon>
        <taxon>Vreelandella</taxon>
    </lineage>
</organism>
<dbReference type="GO" id="GO:0042910">
    <property type="term" value="F:xenobiotic transmembrane transporter activity"/>
    <property type="evidence" value="ECO:0007669"/>
    <property type="project" value="TreeGrafter"/>
</dbReference>
<dbReference type="Pfam" id="PF00873">
    <property type="entry name" value="ACR_tran"/>
    <property type="match status" value="1"/>
</dbReference>
<dbReference type="Proteomes" id="UP000320231">
    <property type="component" value="Chromosome"/>
</dbReference>
<dbReference type="SUPFAM" id="SSF82714">
    <property type="entry name" value="Multidrug efflux transporter AcrB TolC docking domain, DN and DC subdomains"/>
    <property type="match status" value="1"/>
</dbReference>
<proteinExistence type="predicted"/>
<dbReference type="EMBL" id="AP019514">
    <property type="protein sequence ID" value="BBI60228.1"/>
    <property type="molecule type" value="Genomic_DNA"/>
</dbReference>
<dbReference type="AlphaFoldDB" id="A0A455U7K5"/>
<evidence type="ECO:0000313" key="2">
    <source>
        <dbReference type="Proteomes" id="UP000320231"/>
    </source>
</evidence>
<gene>
    <name evidence="1" type="ORF">HSBAA_15340</name>
</gene>
<dbReference type="PANTHER" id="PTHR32063">
    <property type="match status" value="1"/>
</dbReference>
<dbReference type="SUPFAM" id="SSF82693">
    <property type="entry name" value="Multidrug efflux transporter AcrB pore domain, PN1, PN2, PC1 and PC2 subdomains"/>
    <property type="match status" value="1"/>
</dbReference>
<evidence type="ECO:0000313" key="1">
    <source>
        <dbReference type="EMBL" id="BBI60228.1"/>
    </source>
</evidence>
<dbReference type="KEGG" id="hsr:HSBAA_15340"/>
<dbReference type="Gene3D" id="3.30.70.1440">
    <property type="entry name" value="Multidrug efflux transporter AcrB pore domain"/>
    <property type="match status" value="1"/>
</dbReference>
<dbReference type="InterPro" id="IPR001036">
    <property type="entry name" value="Acrflvin-R"/>
</dbReference>
<dbReference type="PANTHER" id="PTHR32063:SF11">
    <property type="entry name" value="CATION OR DRUG EFFLUX SYSTEM PROTEIN"/>
    <property type="match status" value="1"/>
</dbReference>